<dbReference type="NCBIfam" id="TIGR00722">
    <property type="entry name" value="ttdA_fumA_fumB"/>
    <property type="match status" value="1"/>
</dbReference>
<keyword evidence="3" id="KW-0479">Metal-binding</keyword>
<dbReference type="Pfam" id="PF05681">
    <property type="entry name" value="Fumerase"/>
    <property type="match status" value="1"/>
</dbReference>
<comment type="similarity">
    <text evidence="1">Belongs to the class-I fumarase family.</text>
</comment>
<dbReference type="GO" id="GO:0046872">
    <property type="term" value="F:metal ion binding"/>
    <property type="evidence" value="ECO:0007669"/>
    <property type="project" value="UniProtKB-KW"/>
</dbReference>
<sequence length="279" mass="29779">MKTIHVSQIIEAVKSLCMEANYDLGEDVLAAFDRGLATEESPTGSAILRELKENAQIAREEHVPICQDTGLAVAFVELGQEVHIAGGLLKEAIEEGVRQGYREGYLRKSVCDPFTRKNTGDNTPAILHLELVTGDEIRIQLAPKGGGSENMSRLAMLKPSDGLEGIKRFVVQTASEAGPNPCPPVVVGVGIGGNFEVAALLSKKALLRPLGSVNPNPEMAAVEKELMEKINALGMGPQGLGGRTYALGVHIEVRPCHIASLPVAVNINCHASRHKEVTL</sequence>
<dbReference type="EC" id="4.2.1.2" evidence="8"/>
<dbReference type="Proteomes" id="UP000769766">
    <property type="component" value="Unassembled WGS sequence"/>
</dbReference>
<gene>
    <name evidence="8" type="ORF">HYY20_01270</name>
</gene>
<dbReference type="PANTHER" id="PTHR30389:SF17">
    <property type="entry name" value="L(+)-TARTRATE DEHYDRATASE SUBUNIT ALPHA-RELATED"/>
    <property type="match status" value="1"/>
</dbReference>
<dbReference type="GO" id="GO:0051539">
    <property type="term" value="F:4 iron, 4 sulfur cluster binding"/>
    <property type="evidence" value="ECO:0007669"/>
    <property type="project" value="UniProtKB-KW"/>
</dbReference>
<evidence type="ECO:0000256" key="6">
    <source>
        <dbReference type="ARBA" id="ARBA00023239"/>
    </source>
</evidence>
<organism evidence="8 9">
    <name type="scientific">Tectimicrobiota bacterium</name>
    <dbReference type="NCBI Taxonomy" id="2528274"/>
    <lineage>
        <taxon>Bacteria</taxon>
        <taxon>Pseudomonadati</taxon>
        <taxon>Nitrospinota/Tectimicrobiota group</taxon>
        <taxon>Candidatus Tectimicrobiota</taxon>
    </lineage>
</organism>
<dbReference type="AlphaFoldDB" id="A0A932CLB0"/>
<dbReference type="InterPro" id="IPR051208">
    <property type="entry name" value="Class-I_Fumarase/Tartrate_DH"/>
</dbReference>
<name>A0A932CLB0_UNCTE</name>
<reference evidence="8" key="1">
    <citation type="submission" date="2020-07" db="EMBL/GenBank/DDBJ databases">
        <title>Huge and variable diversity of episymbiotic CPR bacteria and DPANN archaea in groundwater ecosystems.</title>
        <authorList>
            <person name="He C.Y."/>
            <person name="Keren R."/>
            <person name="Whittaker M."/>
            <person name="Farag I.F."/>
            <person name="Doudna J."/>
            <person name="Cate J.H.D."/>
            <person name="Banfield J.F."/>
        </authorList>
    </citation>
    <scope>NUCLEOTIDE SEQUENCE</scope>
    <source>
        <strain evidence="8">NC_groundwater_672_Ag_B-0.1um_62_36</strain>
    </source>
</reference>
<keyword evidence="5" id="KW-0411">Iron-sulfur</keyword>
<evidence type="ECO:0000256" key="1">
    <source>
        <dbReference type="ARBA" id="ARBA00008876"/>
    </source>
</evidence>
<comment type="caution">
    <text evidence="8">The sequence shown here is derived from an EMBL/GenBank/DDBJ whole genome shotgun (WGS) entry which is preliminary data.</text>
</comment>
<dbReference type="GO" id="GO:0004333">
    <property type="term" value="F:fumarate hydratase activity"/>
    <property type="evidence" value="ECO:0007669"/>
    <property type="project" value="UniProtKB-EC"/>
</dbReference>
<evidence type="ECO:0000313" key="9">
    <source>
        <dbReference type="Proteomes" id="UP000769766"/>
    </source>
</evidence>
<evidence type="ECO:0000256" key="4">
    <source>
        <dbReference type="ARBA" id="ARBA00023004"/>
    </source>
</evidence>
<evidence type="ECO:0000259" key="7">
    <source>
        <dbReference type="Pfam" id="PF05681"/>
    </source>
</evidence>
<evidence type="ECO:0000256" key="2">
    <source>
        <dbReference type="ARBA" id="ARBA00022485"/>
    </source>
</evidence>
<dbReference type="NCBIfam" id="NF004885">
    <property type="entry name" value="PRK06246.1"/>
    <property type="match status" value="1"/>
</dbReference>
<evidence type="ECO:0000313" key="8">
    <source>
        <dbReference type="EMBL" id="MBI2875493.1"/>
    </source>
</evidence>
<keyword evidence="6 8" id="KW-0456">Lyase</keyword>
<feature type="domain" description="Fe-S hydro-lyase tartrate dehydratase alpha-type catalytic" evidence="7">
    <location>
        <begin position="11"/>
        <end position="277"/>
    </location>
</feature>
<proteinExistence type="inferred from homology"/>
<keyword evidence="2" id="KW-0004">4Fe-4S</keyword>
<keyword evidence="4" id="KW-0408">Iron</keyword>
<accession>A0A932CLB0</accession>
<evidence type="ECO:0000256" key="5">
    <source>
        <dbReference type="ARBA" id="ARBA00023014"/>
    </source>
</evidence>
<dbReference type="PANTHER" id="PTHR30389">
    <property type="entry name" value="FUMARATE HYDRATASE-RELATED"/>
    <property type="match status" value="1"/>
</dbReference>
<dbReference type="InterPro" id="IPR004646">
    <property type="entry name" value="Fe-S_hydro-lyase_TtdA-typ_cat"/>
</dbReference>
<protein>
    <submittedName>
        <fullName evidence="8">Fumarate hydratase</fullName>
        <ecNumber evidence="8">4.2.1.2</ecNumber>
    </submittedName>
</protein>
<evidence type="ECO:0000256" key="3">
    <source>
        <dbReference type="ARBA" id="ARBA00022723"/>
    </source>
</evidence>
<dbReference type="EMBL" id="JACPRF010000036">
    <property type="protein sequence ID" value="MBI2875493.1"/>
    <property type="molecule type" value="Genomic_DNA"/>
</dbReference>